<feature type="transmembrane region" description="Helical" evidence="8">
    <location>
        <begin position="210"/>
        <end position="236"/>
    </location>
</feature>
<dbReference type="SMART" id="SM00382">
    <property type="entry name" value="AAA"/>
    <property type="match status" value="1"/>
</dbReference>
<dbReference type="PROSITE" id="PS00211">
    <property type="entry name" value="ABC_TRANSPORTER_1"/>
    <property type="match status" value="1"/>
</dbReference>
<evidence type="ECO:0000259" key="10">
    <source>
        <dbReference type="PROSITE" id="PS50929"/>
    </source>
</evidence>
<keyword evidence="5 8" id="KW-1133">Transmembrane helix</keyword>
<keyword evidence="6 8" id="KW-0472">Membrane</keyword>
<evidence type="ECO:0000256" key="6">
    <source>
        <dbReference type="ARBA" id="ARBA00023136"/>
    </source>
</evidence>
<dbReference type="Pfam" id="PF00005">
    <property type="entry name" value="ABC_tran"/>
    <property type="match status" value="1"/>
</dbReference>
<dbReference type="InterPro" id="IPR017871">
    <property type="entry name" value="ABC_transporter-like_CS"/>
</dbReference>
<feature type="region of interest" description="Disordered" evidence="7">
    <location>
        <begin position="1"/>
        <end position="106"/>
    </location>
</feature>
<dbReference type="InterPro" id="IPR036640">
    <property type="entry name" value="ABC1_TM_sf"/>
</dbReference>
<dbReference type="Gene3D" id="3.40.50.300">
    <property type="entry name" value="P-loop containing nucleotide triphosphate hydrolases"/>
    <property type="match status" value="1"/>
</dbReference>
<dbReference type="PROSITE" id="PS50929">
    <property type="entry name" value="ABC_TM1F"/>
    <property type="match status" value="1"/>
</dbReference>
<evidence type="ECO:0000313" key="11">
    <source>
        <dbReference type="EMBL" id="GAA2058629.1"/>
    </source>
</evidence>
<evidence type="ECO:0000256" key="1">
    <source>
        <dbReference type="ARBA" id="ARBA00004651"/>
    </source>
</evidence>
<dbReference type="Gene3D" id="1.20.1560.10">
    <property type="entry name" value="ABC transporter type 1, transmembrane domain"/>
    <property type="match status" value="1"/>
</dbReference>
<dbReference type="InterPro" id="IPR027417">
    <property type="entry name" value="P-loop_NTPase"/>
</dbReference>
<dbReference type="SUPFAM" id="SSF90123">
    <property type="entry name" value="ABC transporter transmembrane region"/>
    <property type="match status" value="1"/>
</dbReference>
<feature type="domain" description="ABC transmembrane type-1" evidence="10">
    <location>
        <begin position="126"/>
        <end position="453"/>
    </location>
</feature>
<dbReference type="PROSITE" id="PS50893">
    <property type="entry name" value="ABC_TRANSPORTER_2"/>
    <property type="match status" value="1"/>
</dbReference>
<dbReference type="GO" id="GO:0005524">
    <property type="term" value="F:ATP binding"/>
    <property type="evidence" value="ECO:0007669"/>
    <property type="project" value="UniProtKB-KW"/>
</dbReference>
<organism evidence="11 12">
    <name type="scientific">Catenulispora yoronensis</name>
    <dbReference type="NCBI Taxonomy" id="450799"/>
    <lineage>
        <taxon>Bacteria</taxon>
        <taxon>Bacillati</taxon>
        <taxon>Actinomycetota</taxon>
        <taxon>Actinomycetes</taxon>
        <taxon>Catenulisporales</taxon>
        <taxon>Catenulisporaceae</taxon>
        <taxon>Catenulispora</taxon>
    </lineage>
</organism>
<keyword evidence="3" id="KW-0547">Nucleotide-binding</keyword>
<evidence type="ECO:0000256" key="8">
    <source>
        <dbReference type="SAM" id="Phobius"/>
    </source>
</evidence>
<comment type="subcellular location">
    <subcellularLocation>
        <location evidence="1">Cell membrane</location>
        <topology evidence="1">Multi-pass membrane protein</topology>
    </subcellularLocation>
</comment>
<evidence type="ECO:0000256" key="5">
    <source>
        <dbReference type="ARBA" id="ARBA00022989"/>
    </source>
</evidence>
<keyword evidence="12" id="KW-1185">Reference proteome</keyword>
<keyword evidence="4 11" id="KW-0067">ATP-binding</keyword>
<comment type="caution">
    <text evidence="11">The sequence shown here is derived from an EMBL/GenBank/DDBJ whole genome shotgun (WGS) entry which is preliminary data.</text>
</comment>
<evidence type="ECO:0000256" key="4">
    <source>
        <dbReference type="ARBA" id="ARBA00022840"/>
    </source>
</evidence>
<proteinExistence type="predicted"/>
<reference evidence="12" key="1">
    <citation type="journal article" date="2019" name="Int. J. Syst. Evol. Microbiol.">
        <title>The Global Catalogue of Microorganisms (GCM) 10K type strain sequencing project: providing services to taxonomists for standard genome sequencing and annotation.</title>
        <authorList>
            <consortium name="The Broad Institute Genomics Platform"/>
            <consortium name="The Broad Institute Genome Sequencing Center for Infectious Disease"/>
            <person name="Wu L."/>
            <person name="Ma J."/>
        </authorList>
    </citation>
    <scope>NUCLEOTIDE SEQUENCE [LARGE SCALE GENOMIC DNA]</scope>
    <source>
        <strain evidence="12">JCM 16014</strain>
    </source>
</reference>
<feature type="transmembrane region" description="Helical" evidence="8">
    <location>
        <begin position="122"/>
        <end position="141"/>
    </location>
</feature>
<dbReference type="CDD" id="cd18547">
    <property type="entry name" value="ABC_6TM_Tm288_like"/>
    <property type="match status" value="1"/>
</dbReference>
<dbReference type="Pfam" id="PF00664">
    <property type="entry name" value="ABC_membrane"/>
    <property type="match status" value="1"/>
</dbReference>
<dbReference type="SUPFAM" id="SSF52540">
    <property type="entry name" value="P-loop containing nucleoside triphosphate hydrolases"/>
    <property type="match status" value="1"/>
</dbReference>
<dbReference type="InterPro" id="IPR003593">
    <property type="entry name" value="AAA+_ATPase"/>
</dbReference>
<gene>
    <name evidence="11" type="ORF">GCM10009839_80670</name>
</gene>
<dbReference type="InterPro" id="IPR003439">
    <property type="entry name" value="ABC_transporter-like_ATP-bd"/>
</dbReference>
<evidence type="ECO:0000256" key="3">
    <source>
        <dbReference type="ARBA" id="ARBA00022741"/>
    </source>
</evidence>
<dbReference type="Proteomes" id="UP001500751">
    <property type="component" value="Unassembled WGS sequence"/>
</dbReference>
<dbReference type="PANTHER" id="PTHR43394">
    <property type="entry name" value="ATP-DEPENDENT PERMEASE MDL1, MITOCHONDRIAL"/>
    <property type="match status" value="1"/>
</dbReference>
<keyword evidence="2 8" id="KW-0812">Transmembrane</keyword>
<feature type="compositionally biased region" description="Basic and acidic residues" evidence="7">
    <location>
        <begin position="65"/>
        <end position="80"/>
    </location>
</feature>
<evidence type="ECO:0000256" key="7">
    <source>
        <dbReference type="SAM" id="MobiDB-lite"/>
    </source>
</evidence>
<evidence type="ECO:0000259" key="9">
    <source>
        <dbReference type="PROSITE" id="PS50893"/>
    </source>
</evidence>
<accession>A0ABP5GXW1</accession>
<dbReference type="EMBL" id="BAAAQN010000071">
    <property type="protein sequence ID" value="GAA2058629.1"/>
    <property type="molecule type" value="Genomic_DNA"/>
</dbReference>
<name>A0ABP5GXW1_9ACTN</name>
<evidence type="ECO:0000256" key="2">
    <source>
        <dbReference type="ARBA" id="ARBA00022692"/>
    </source>
</evidence>
<feature type="transmembrane region" description="Helical" evidence="8">
    <location>
        <begin position="311"/>
        <end position="329"/>
    </location>
</feature>
<dbReference type="InterPro" id="IPR011527">
    <property type="entry name" value="ABC1_TM_dom"/>
</dbReference>
<evidence type="ECO:0000313" key="12">
    <source>
        <dbReference type="Proteomes" id="UP001500751"/>
    </source>
</evidence>
<dbReference type="PANTHER" id="PTHR43394:SF1">
    <property type="entry name" value="ATP-BINDING CASSETTE SUB-FAMILY B MEMBER 10, MITOCHONDRIAL"/>
    <property type="match status" value="1"/>
</dbReference>
<feature type="domain" description="ABC transporter" evidence="9">
    <location>
        <begin position="487"/>
        <end position="721"/>
    </location>
</feature>
<dbReference type="CDD" id="cd03254">
    <property type="entry name" value="ABCC_Glucan_exporter_like"/>
    <property type="match status" value="1"/>
</dbReference>
<sequence length="731" mass="77745">MSGDDGNGADSGRPGNVNGSGGGSANGTTNGSVNGGVNGSPSGSANGGLNGSANGSVNGGAGAPHRPETDRLETEKEGDAPRPQQGGALRGPAAFMSGPAAKSKDFKGSSRRLLGYLGPERPVLYVSMLLAALGVAMTVWGPKLLGKATDLIFAGVIGRQAKARPDGTYPTKQELIDHLQASGQGRMADLLKSVDFTPGVGVDFTAVGHVLLLLTGIYILVFLCMMGQSRLVIVVVNRSMARLRTDIEAKLARLPLSYFDKQPRGEVLSRATNDVDNLAQSLQQSLAQVVMQVFTLIGVTAFMFWTSWLLGLIAVATVPLSVVVAGRIGKKSKPQFVKQWAATGRLNAHIEEMYTGHQLVKAFGRQKEAAAEFKTQNDQLNDASFKAQFISGLIQPAMMFLGNVTYVLVAVVGGLRVSAGALSLGSVQASIQYTRQFTMPLSQVAAMANLMQSGVASAERIFQILDAEEMSAEPAEPVELARVRGQVEFRDVDFSYAKDQPLIEDLSLTVQPGQTVAIVGPTGAGKTTLVNLLMRFYEVDSGAILLDGVDTGRMSREYLRSQTGMVLQDAWLFGGTIAENIAYGTDGATEEQIHAAAAATHVDHFVRTLPDGYDTVIDEEGSNLSAGEKQLITIARAFLAEPAILILDEATSSVDTRTEVLIQRAMNKLREGRTSFVIAHRLSTIRDADMILVMEHGQIVEQGNHTELLSADGAYSRLYAAQFAQALAEVD</sequence>
<dbReference type="InterPro" id="IPR039421">
    <property type="entry name" value="Type_1_exporter"/>
</dbReference>
<protein>
    <submittedName>
        <fullName evidence="11">ABC transporter ATP-binding protein</fullName>
    </submittedName>
</protein>